<dbReference type="Proteomes" id="UP000031408">
    <property type="component" value="Unassembled WGS sequence"/>
</dbReference>
<dbReference type="InterPro" id="IPR052535">
    <property type="entry name" value="Bacilysin_H2HPP_isomerase"/>
</dbReference>
<accession>A0A0C1IUQ4</accession>
<sequence length="107" mass="11928">MHLNDIPAKEVVPGLFGKFVHGEQTTLGIWEIKKGSKLPEHEHENEQITFIVEGELEMTIGGITTVFKAGNLQVIPPHVLHSATALTDVKVIDTWTPVREAYRFGLE</sequence>
<organism evidence="2 3">
    <name type="scientific">Flavihumibacter solisilvae</name>
    <dbReference type="NCBI Taxonomy" id="1349421"/>
    <lineage>
        <taxon>Bacteria</taxon>
        <taxon>Pseudomonadati</taxon>
        <taxon>Bacteroidota</taxon>
        <taxon>Chitinophagia</taxon>
        <taxon>Chitinophagales</taxon>
        <taxon>Chitinophagaceae</taxon>
        <taxon>Flavihumibacter</taxon>
    </lineage>
</organism>
<feature type="domain" description="Cupin type-2" evidence="1">
    <location>
        <begin position="29"/>
        <end position="91"/>
    </location>
</feature>
<name>A0A0C1IUQ4_9BACT</name>
<proteinExistence type="predicted"/>
<dbReference type="AlphaFoldDB" id="A0A0C1IUQ4"/>
<evidence type="ECO:0000313" key="2">
    <source>
        <dbReference type="EMBL" id="KIC94224.1"/>
    </source>
</evidence>
<dbReference type="PANTHER" id="PTHR40112">
    <property type="entry name" value="H2HPP ISOMERASE"/>
    <property type="match status" value="1"/>
</dbReference>
<dbReference type="EMBL" id="JSVC01000015">
    <property type="protein sequence ID" value="KIC94224.1"/>
    <property type="molecule type" value="Genomic_DNA"/>
</dbReference>
<dbReference type="InterPro" id="IPR014710">
    <property type="entry name" value="RmlC-like_jellyroll"/>
</dbReference>
<dbReference type="Gene3D" id="2.60.120.10">
    <property type="entry name" value="Jelly Rolls"/>
    <property type="match status" value="1"/>
</dbReference>
<dbReference type="SUPFAM" id="SSF51182">
    <property type="entry name" value="RmlC-like cupins"/>
    <property type="match status" value="1"/>
</dbReference>
<dbReference type="Pfam" id="PF07883">
    <property type="entry name" value="Cupin_2"/>
    <property type="match status" value="1"/>
</dbReference>
<dbReference type="InterPro" id="IPR013096">
    <property type="entry name" value="Cupin_2"/>
</dbReference>
<evidence type="ECO:0000313" key="3">
    <source>
        <dbReference type="Proteomes" id="UP000031408"/>
    </source>
</evidence>
<dbReference type="PANTHER" id="PTHR40112:SF1">
    <property type="entry name" value="H2HPP ISOMERASE"/>
    <property type="match status" value="1"/>
</dbReference>
<protein>
    <submittedName>
        <fullName evidence="2">Cupin</fullName>
    </submittedName>
</protein>
<dbReference type="STRING" id="1349421.OI18_14375"/>
<dbReference type="CDD" id="cd02238">
    <property type="entry name" value="cupin_KdgF"/>
    <property type="match status" value="1"/>
</dbReference>
<evidence type="ECO:0000259" key="1">
    <source>
        <dbReference type="Pfam" id="PF07883"/>
    </source>
</evidence>
<reference evidence="2 3" key="1">
    <citation type="submission" date="2014-11" db="EMBL/GenBank/DDBJ databases">
        <title>Genome sequence of Flavihumibacter solisilvae 3-3.</title>
        <authorList>
            <person name="Zhou G."/>
            <person name="Li M."/>
            <person name="Wang G."/>
        </authorList>
    </citation>
    <scope>NUCLEOTIDE SEQUENCE [LARGE SCALE GENOMIC DNA]</scope>
    <source>
        <strain evidence="2 3">3-3</strain>
    </source>
</reference>
<comment type="caution">
    <text evidence="2">The sequence shown here is derived from an EMBL/GenBank/DDBJ whole genome shotgun (WGS) entry which is preliminary data.</text>
</comment>
<gene>
    <name evidence="2" type="ORF">OI18_14375</name>
</gene>
<dbReference type="InterPro" id="IPR011051">
    <property type="entry name" value="RmlC_Cupin_sf"/>
</dbReference>
<keyword evidence="3" id="KW-1185">Reference proteome</keyword>